<dbReference type="PANTHER" id="PTHR43088:SF1">
    <property type="entry name" value="SUBUNIT OF PYRUVATE:FLAVODOXIN OXIDOREDUCTASE"/>
    <property type="match status" value="1"/>
</dbReference>
<dbReference type="InterPro" id="IPR033412">
    <property type="entry name" value="PFOR_II"/>
</dbReference>
<dbReference type="PANTHER" id="PTHR43088">
    <property type="entry name" value="SUBUNIT OF PYRUVATE:FLAVODOXIN OXIDOREDUCTASE-RELATED"/>
    <property type="match status" value="1"/>
</dbReference>
<dbReference type="Gene3D" id="3.40.50.970">
    <property type="match status" value="1"/>
</dbReference>
<evidence type="ECO:0000313" key="5">
    <source>
        <dbReference type="Proteomes" id="UP000824262"/>
    </source>
</evidence>
<dbReference type="NCBIfam" id="NF005507">
    <property type="entry name" value="PRK07119.1"/>
    <property type="match status" value="1"/>
</dbReference>
<evidence type="ECO:0000256" key="1">
    <source>
        <dbReference type="ARBA" id="ARBA00023002"/>
    </source>
</evidence>
<evidence type="ECO:0000313" key="4">
    <source>
        <dbReference type="EMBL" id="HIQ79355.1"/>
    </source>
</evidence>
<dbReference type="InterPro" id="IPR029061">
    <property type="entry name" value="THDP-binding"/>
</dbReference>
<dbReference type="EMBL" id="DVGA01000098">
    <property type="protein sequence ID" value="HIQ79355.1"/>
    <property type="molecule type" value="Genomic_DNA"/>
</dbReference>
<organism evidence="4 5">
    <name type="scientific">Candidatus Scatomorpha intestinavium</name>
    <dbReference type="NCBI Taxonomy" id="2840922"/>
    <lineage>
        <taxon>Bacteria</taxon>
        <taxon>Bacillati</taxon>
        <taxon>Bacillota</taxon>
        <taxon>Clostridia</taxon>
        <taxon>Eubacteriales</taxon>
        <taxon>Candidatus Scatomorpha</taxon>
    </lineage>
</organism>
<dbReference type="SUPFAM" id="SSF52922">
    <property type="entry name" value="TK C-terminal domain-like"/>
    <property type="match status" value="1"/>
</dbReference>
<dbReference type="CDD" id="cd07034">
    <property type="entry name" value="TPP_PYR_PFOR_IOR-alpha_like"/>
    <property type="match status" value="1"/>
</dbReference>
<dbReference type="Pfam" id="PF17147">
    <property type="entry name" value="PFOR_II"/>
    <property type="match status" value="1"/>
</dbReference>
<accession>A0A9D1CUE7</accession>
<dbReference type="InterPro" id="IPR002880">
    <property type="entry name" value="Pyrv_Fd/Flavodoxin_OxRdtase_N"/>
</dbReference>
<dbReference type="InterPro" id="IPR009014">
    <property type="entry name" value="Transketo_C/PFOR_II"/>
</dbReference>
<dbReference type="Proteomes" id="UP000824262">
    <property type="component" value="Unassembled WGS sequence"/>
</dbReference>
<feature type="domain" description="Pyruvate:ferredoxin oxidoreductase core" evidence="3">
    <location>
        <begin position="245"/>
        <end position="339"/>
    </location>
</feature>
<protein>
    <submittedName>
        <fullName evidence="4">3-methyl-2-oxobutanoate dehydrogenase subunit VorB</fullName>
    </submittedName>
</protein>
<dbReference type="SUPFAM" id="SSF52518">
    <property type="entry name" value="Thiamin diphosphate-binding fold (THDP-binding)"/>
    <property type="match status" value="1"/>
</dbReference>
<evidence type="ECO:0000259" key="2">
    <source>
        <dbReference type="Pfam" id="PF01855"/>
    </source>
</evidence>
<reference evidence="4" key="1">
    <citation type="submission" date="2020-10" db="EMBL/GenBank/DDBJ databases">
        <authorList>
            <person name="Gilroy R."/>
        </authorList>
    </citation>
    <scope>NUCLEOTIDE SEQUENCE</scope>
    <source>
        <strain evidence="4">ChiBcolR7-354</strain>
    </source>
</reference>
<comment type="caution">
    <text evidence="4">The sequence shown here is derived from an EMBL/GenBank/DDBJ whole genome shotgun (WGS) entry which is preliminary data.</text>
</comment>
<gene>
    <name evidence="4" type="primary">vorB</name>
    <name evidence="4" type="ORF">IAB77_08880</name>
</gene>
<dbReference type="Pfam" id="PF01855">
    <property type="entry name" value="POR_N"/>
    <property type="match status" value="1"/>
</dbReference>
<proteinExistence type="predicted"/>
<name>A0A9D1CUE7_9FIRM</name>
<dbReference type="InterPro" id="IPR052368">
    <property type="entry name" value="2-oxoacid_oxidoreductase"/>
</dbReference>
<dbReference type="Gene3D" id="3.40.50.920">
    <property type="match status" value="1"/>
</dbReference>
<keyword evidence="1" id="KW-0560">Oxidoreductase</keyword>
<dbReference type="GO" id="GO:0016491">
    <property type="term" value="F:oxidoreductase activity"/>
    <property type="evidence" value="ECO:0007669"/>
    <property type="project" value="UniProtKB-KW"/>
</dbReference>
<feature type="domain" description="Pyruvate flavodoxin/ferredoxin oxidoreductase pyrimidine binding" evidence="2">
    <location>
        <begin position="14"/>
        <end position="185"/>
    </location>
</feature>
<sequence length="351" mass="38090">MDRYFMKGAEALAEAAIRAGARFFAGYPITPQNELPEYMARRLPGYGGTFVQAESEVAAINMVYGAGATGTLAVTSSSSPGISLKSEGISNLAAAHVPAVIINVMRSGPGMGTIQPAQTDYFQASKASGHGGFRTITLVPYTLQEAVDLTYRAFELSQRDRNPVIVAPDGFIAAIMEPVDLPDFKELPETPDWAVVGCAGRERNLLLNGGVNEEHQLSQNRKAEAMYKRWEAEDVMVEEYLIEDAEYVIAAAGTSARICKSVINELREEGIKAGMIRPITISPFPYASFEKLGDGVKYVIDVEMSVPAQMVLDVRVGVKGRFPIEEVTTAGGFILKASDVKNKIRELAERK</sequence>
<dbReference type="AlphaFoldDB" id="A0A9D1CUE7"/>
<evidence type="ECO:0000259" key="3">
    <source>
        <dbReference type="Pfam" id="PF17147"/>
    </source>
</evidence>
<reference evidence="4" key="2">
    <citation type="journal article" date="2021" name="PeerJ">
        <title>Extensive microbial diversity within the chicken gut microbiome revealed by metagenomics and culture.</title>
        <authorList>
            <person name="Gilroy R."/>
            <person name="Ravi A."/>
            <person name="Getino M."/>
            <person name="Pursley I."/>
            <person name="Horton D.L."/>
            <person name="Alikhan N.F."/>
            <person name="Baker D."/>
            <person name="Gharbi K."/>
            <person name="Hall N."/>
            <person name="Watson M."/>
            <person name="Adriaenssens E.M."/>
            <person name="Foster-Nyarko E."/>
            <person name="Jarju S."/>
            <person name="Secka A."/>
            <person name="Antonio M."/>
            <person name="Oren A."/>
            <person name="Chaudhuri R.R."/>
            <person name="La Ragione R."/>
            <person name="Hildebrand F."/>
            <person name="Pallen M.J."/>
        </authorList>
    </citation>
    <scope>NUCLEOTIDE SEQUENCE</scope>
    <source>
        <strain evidence="4">ChiBcolR7-354</strain>
    </source>
</reference>